<dbReference type="EMBL" id="LR031877">
    <property type="protein sequence ID" value="VDD44494.1"/>
    <property type="molecule type" value="Genomic_DNA"/>
</dbReference>
<name>A0A3P6FAF9_BRAOL</name>
<evidence type="ECO:0000313" key="2">
    <source>
        <dbReference type="EMBL" id="VDD44494.1"/>
    </source>
</evidence>
<sequence length="161" mass="17806">MSSSPSEKESSDVEMGEANSALPTPRPDAVPRRKGVRFSLRCQLSFLRLRCRPRLEETRLALRPRPSRRGDVPLAPKGRPRDLCHNIVPRFFISLIDGMLSDCGSEIERSTRGLAESREALKQAEAALKSTLLVLLSSLSWRFGSAISSGTSESRRAHCSS</sequence>
<feature type="region of interest" description="Disordered" evidence="1">
    <location>
        <begin position="1"/>
        <end position="31"/>
    </location>
</feature>
<proteinExistence type="predicted"/>
<protein>
    <submittedName>
        <fullName evidence="2">Uncharacterized protein</fullName>
    </submittedName>
</protein>
<feature type="compositionally biased region" description="Basic and acidic residues" evidence="1">
    <location>
        <begin position="1"/>
        <end position="11"/>
    </location>
</feature>
<gene>
    <name evidence="2" type="ORF">BOLC5T32041H</name>
</gene>
<accession>A0A3P6FAF9</accession>
<evidence type="ECO:0000256" key="1">
    <source>
        <dbReference type="SAM" id="MobiDB-lite"/>
    </source>
</evidence>
<dbReference type="AlphaFoldDB" id="A0A3P6FAF9"/>
<reference evidence="2" key="1">
    <citation type="submission" date="2018-11" db="EMBL/GenBank/DDBJ databases">
        <authorList>
            <consortium name="Genoscope - CEA"/>
            <person name="William W."/>
        </authorList>
    </citation>
    <scope>NUCLEOTIDE SEQUENCE</scope>
</reference>
<organism evidence="2">
    <name type="scientific">Brassica oleracea</name>
    <name type="common">Wild cabbage</name>
    <dbReference type="NCBI Taxonomy" id="3712"/>
    <lineage>
        <taxon>Eukaryota</taxon>
        <taxon>Viridiplantae</taxon>
        <taxon>Streptophyta</taxon>
        <taxon>Embryophyta</taxon>
        <taxon>Tracheophyta</taxon>
        <taxon>Spermatophyta</taxon>
        <taxon>Magnoliopsida</taxon>
        <taxon>eudicotyledons</taxon>
        <taxon>Gunneridae</taxon>
        <taxon>Pentapetalae</taxon>
        <taxon>rosids</taxon>
        <taxon>malvids</taxon>
        <taxon>Brassicales</taxon>
        <taxon>Brassicaceae</taxon>
        <taxon>Brassiceae</taxon>
        <taxon>Brassica</taxon>
    </lineage>
</organism>